<evidence type="ECO:0000313" key="1">
    <source>
        <dbReference type="EMBL" id="MFO2477881.1"/>
    </source>
</evidence>
<name>A0ACC7PCA7_9PSED</name>
<evidence type="ECO:0000313" key="2">
    <source>
        <dbReference type="Proteomes" id="UP001637618"/>
    </source>
</evidence>
<accession>A0ACC7PCA7</accession>
<organism evidence="1 2">
    <name type="scientific">Pseudomonas imrae</name>
    <dbReference type="NCBI Taxonomy" id="2992837"/>
    <lineage>
        <taxon>Bacteria</taxon>
        <taxon>Pseudomonadati</taxon>
        <taxon>Pseudomonadota</taxon>
        <taxon>Gammaproteobacteria</taxon>
        <taxon>Pseudomonadales</taxon>
        <taxon>Pseudomonadaceae</taxon>
        <taxon>Pseudomonas</taxon>
    </lineage>
</organism>
<keyword evidence="2" id="KW-1185">Reference proteome</keyword>
<proteinExistence type="predicted"/>
<dbReference type="Proteomes" id="UP001637618">
    <property type="component" value="Unassembled WGS sequence"/>
</dbReference>
<sequence>MISSLSSQPMLPAVLLKPVSLQASMATTSSSSATQTVQSHADSPPVVPESQITDNGSPALKEGLGNQKNLQRLAQMLIETASQLPSDADEKAVQASLKATRMNVHPDSSFPSTKTGPLGSTSLETVIIESGLALPKNRNHLRYLAQALAQRALAHPLGSFGGGLSWPIPLSTSQQLQVSTLVDKNTANLPGLPMLDERKGALGYLVAGCDLTASDLQNPTLALEKLISSPRGQALGLALQNSQGGISTPNSRNDYTLAAIQIGLDHDSIMSPSRNRIAGFDLAKPQYWGKPASEIVTALSEHLVKNGTASAQTAKLASHLLLMRAAPQLLVKDIPAAVAFGSQAWANLCIAVAKIESDAPGTVANMSFAQVMATAGENANPAPASAQKAALIDWAVAQGVVPHKQGDTYTHNELERIRTTFTQEQNERITASGLLNAEVPSRKEIALAKLKQQFGENLPFEEKLLRFQDHRQPHAQPLYDPRRPPAGLHSMLDIAMMELPGAQWKTSDSRIPIDAINAPLKLGVNAAFNEQFSQTIDSRKKGIATTLKHMISQLPLADRKSLEQGALEFYQRKTYTLGMDFTSKALTEKNTNLLMKVLEGDNEKVYEIDLAKGAIHPVRPDELTRKRERNANQEERLEKFTPTTVEAAALTQKARNDSSLPPASFSSARSQSIANAFVEHLDIDGADAVKHAKGMTSYDKQQEIESKAADFFLNLVPLRSAIVNFKNGNYAEGAFDLALDAFGFLTAGVGTAAKVAKVAQTGLSAGAKALQVGKIIGVGTLNAFNPLDGVGDMLVGAARVTKTATQSLYKGVRKVGSEGLSVLNNGVNQLRGASGSYDLIQASTRYKASATGTCTIADQAIETAAVLQGGKWYGFDVVKQQPYGQPLQGFTPKLIAADGEIKASTPAAASEWLASWFRPARPNIDIPTEFNAAHNAAHQADRAAYERGYQSSRPPSIHGYSPALDTTQLKKLALEISRTPEEMGSLYRRIENLEELPERLNTKLEVTKLTAPDQFKSGYDTNTLNTIADYSPTMNVQQLEELALTPNRTPEEIGFLFRQIERKAIEVNLSVARKFSDEIRAAGGSVTPMPQGFYLSQVNPMSGGECAALSNAMAMAINEKKEAVLIENFFTAMAHPEHANTKKFRQDLTNFQQTLRKNFYAGQSSTPATYEEIISQLEKATASKTLLIGNTKHGVIAGAVVDGGQKTWFYYDPNLGLAKFPTQASMRDGIERALSSGKTSHLFQPADKASGYGIVQFSELHLMQATGSIQGVSSLFSAPITIPRPSNPVVSA</sequence>
<reference evidence="1" key="1">
    <citation type="submission" date="2022-11" db="EMBL/GenBank/DDBJ databases">
        <title>Draft genome sequences of strains of Pseudomonas imrae sp. nov.</title>
        <authorList>
            <person name="Salva Serra F."/>
            <person name="Nimje P."/>
            <person name="Moore E.R.B."/>
            <person name="Marathe N.P."/>
        </authorList>
    </citation>
    <scope>NUCLEOTIDE SEQUENCE</scope>
    <source>
        <strain evidence="1">15FMM2</strain>
    </source>
</reference>
<dbReference type="EMBL" id="JAPEQY010000007">
    <property type="protein sequence ID" value="MFO2477881.1"/>
    <property type="molecule type" value="Genomic_DNA"/>
</dbReference>
<comment type="caution">
    <text evidence="1">The sequence shown here is derived from an EMBL/GenBank/DDBJ whole genome shotgun (WGS) entry which is preliminary data.</text>
</comment>
<gene>
    <name evidence="1" type="ORF">OOJ96_10725</name>
</gene>
<protein>
    <submittedName>
        <fullName evidence="1">Uncharacterized protein</fullName>
    </submittedName>
</protein>